<dbReference type="Pfam" id="PF01593">
    <property type="entry name" value="Amino_oxidase"/>
    <property type="match status" value="1"/>
</dbReference>
<evidence type="ECO:0000313" key="3">
    <source>
        <dbReference type="Proteomes" id="UP000199318"/>
    </source>
</evidence>
<name>A0A1H9PC16_9BACI</name>
<dbReference type="RefSeq" id="WP_093071619.1">
    <property type="nucleotide sequence ID" value="NZ_FOGV01000001.1"/>
</dbReference>
<dbReference type="Gene3D" id="3.50.50.60">
    <property type="entry name" value="FAD/NAD(P)-binding domain"/>
    <property type="match status" value="1"/>
</dbReference>
<dbReference type="InterPro" id="IPR036188">
    <property type="entry name" value="FAD/NAD-bd_sf"/>
</dbReference>
<accession>A0A1H9PC16</accession>
<feature type="domain" description="Amine oxidase" evidence="1">
    <location>
        <begin position="15"/>
        <end position="427"/>
    </location>
</feature>
<comment type="caution">
    <text evidence="2">The sequence shown here is derived from an EMBL/GenBank/DDBJ whole genome shotgun (WGS) entry which is preliminary data.</text>
</comment>
<protein>
    <submittedName>
        <fullName evidence="2">Phytoene dehydrogenase-related protein</fullName>
    </submittedName>
</protein>
<sequence length="440" mass="50079">MKTSDYDIVVVGGGLAGLASAALLAHHGKKVALLERGKLGGRAMTIHMKGFHFNFGAHAIYGRDKSYLSVIEKELGLNVHWEDFKQLNAKYDMGEESVVIPSSMGGLLQTKLLKGKNKFRFAYHILFTTLGFEKGDPNLSIQEWIELHNLSPAVREMMLNLAATNFFSGDPDTIPSDIFFDYYRRLFKTNIPVSFIQGGWEVLINEFKRVITENGGDILEKTKITHLKTDETRVLSAETKRHRFTADQFVFAVPPEQLQALFINTSLKTELKRYTDYEPTYVMFYDVGLKKQINNDFTYIFDKNREMFITDISYYDMEAAPPGGQLLQAVAYLRDEQVYDPEAHEEIKQNLEAFYDKHYPGWRDHLAIPRASKKPVLQAVRWAMNQRGLPTHFSQIENAHFAGDWCDVHGQLSERSFASAYIVADAALNVNKPDNTSASH</sequence>
<dbReference type="SUPFAM" id="SSF51905">
    <property type="entry name" value="FAD/NAD(P)-binding domain"/>
    <property type="match status" value="1"/>
</dbReference>
<dbReference type="Proteomes" id="UP000199318">
    <property type="component" value="Unassembled WGS sequence"/>
</dbReference>
<dbReference type="EMBL" id="FOGV01000001">
    <property type="protein sequence ID" value="SER45692.1"/>
    <property type="molecule type" value="Genomic_DNA"/>
</dbReference>
<dbReference type="STRING" id="1464123.SAMN05444126_101154"/>
<dbReference type="Gene3D" id="3.90.660.50">
    <property type="match status" value="1"/>
</dbReference>
<dbReference type="InterPro" id="IPR050464">
    <property type="entry name" value="Zeta_carotene_desat/Oxidored"/>
</dbReference>
<dbReference type="GO" id="GO:0016491">
    <property type="term" value="F:oxidoreductase activity"/>
    <property type="evidence" value="ECO:0007669"/>
    <property type="project" value="InterPro"/>
</dbReference>
<proteinExistence type="predicted"/>
<keyword evidence="3" id="KW-1185">Reference proteome</keyword>
<evidence type="ECO:0000313" key="2">
    <source>
        <dbReference type="EMBL" id="SER45692.1"/>
    </source>
</evidence>
<dbReference type="OrthoDB" id="269318at2"/>
<dbReference type="PRINTS" id="PR00420">
    <property type="entry name" value="RNGMNOXGNASE"/>
</dbReference>
<dbReference type="InterPro" id="IPR002937">
    <property type="entry name" value="Amino_oxidase"/>
</dbReference>
<evidence type="ECO:0000259" key="1">
    <source>
        <dbReference type="Pfam" id="PF01593"/>
    </source>
</evidence>
<organism evidence="2 3">
    <name type="scientific">Salisediminibacterium halotolerans</name>
    <dbReference type="NCBI Taxonomy" id="517425"/>
    <lineage>
        <taxon>Bacteria</taxon>
        <taxon>Bacillati</taxon>
        <taxon>Bacillota</taxon>
        <taxon>Bacilli</taxon>
        <taxon>Bacillales</taxon>
        <taxon>Bacillaceae</taxon>
        <taxon>Salisediminibacterium</taxon>
    </lineage>
</organism>
<dbReference type="AlphaFoldDB" id="A0A1H9PC16"/>
<gene>
    <name evidence="2" type="ORF">SAMN05444126_101154</name>
</gene>
<dbReference type="PANTHER" id="PTHR42923">
    <property type="entry name" value="PROTOPORPHYRINOGEN OXIDASE"/>
    <property type="match status" value="1"/>
</dbReference>
<reference evidence="3" key="1">
    <citation type="submission" date="2016-10" db="EMBL/GenBank/DDBJ databases">
        <authorList>
            <person name="de Groot N.N."/>
        </authorList>
    </citation>
    <scope>NUCLEOTIDE SEQUENCE [LARGE SCALE GENOMIC DNA]</scope>
    <source>
        <strain evidence="3">10nlg</strain>
    </source>
</reference>